<evidence type="ECO:0000313" key="2">
    <source>
        <dbReference type="EMBL" id="UTT61842.1"/>
    </source>
</evidence>
<reference evidence="2" key="1">
    <citation type="submission" date="2022-07" db="EMBL/GenBank/DDBJ databases">
        <title>Taxonomic analysis of Microcella humidisoli nov. sp., isolated from riverside soil.</title>
        <authorList>
            <person name="Molina K.M."/>
            <person name="Kim S.B."/>
        </authorList>
    </citation>
    <scope>NUCLEOTIDE SEQUENCE</scope>
    <source>
        <strain evidence="2">MMS21-STM10</strain>
    </source>
</reference>
<organism evidence="2 3">
    <name type="scientific">Microcella humidisoli</name>
    <dbReference type="NCBI Taxonomy" id="2963406"/>
    <lineage>
        <taxon>Bacteria</taxon>
        <taxon>Bacillati</taxon>
        <taxon>Actinomycetota</taxon>
        <taxon>Actinomycetes</taxon>
        <taxon>Micrococcales</taxon>
        <taxon>Microbacteriaceae</taxon>
        <taxon>Microcella</taxon>
    </lineage>
</organism>
<dbReference type="RefSeq" id="WP_255158984.1">
    <property type="nucleotide sequence ID" value="NZ_CP101497.1"/>
</dbReference>
<keyword evidence="1" id="KW-1133">Transmembrane helix</keyword>
<dbReference type="EMBL" id="CP101497">
    <property type="protein sequence ID" value="UTT61842.1"/>
    <property type="molecule type" value="Genomic_DNA"/>
</dbReference>
<name>A0ABY5FU63_9MICO</name>
<accession>A0ABY5FU63</accession>
<dbReference type="Proteomes" id="UP001060039">
    <property type="component" value="Chromosome"/>
</dbReference>
<evidence type="ECO:0000313" key="3">
    <source>
        <dbReference type="Proteomes" id="UP001060039"/>
    </source>
</evidence>
<protein>
    <submittedName>
        <fullName evidence="2">Uncharacterized protein</fullName>
    </submittedName>
</protein>
<feature type="transmembrane region" description="Helical" evidence="1">
    <location>
        <begin position="43"/>
        <end position="64"/>
    </location>
</feature>
<keyword evidence="1" id="KW-0472">Membrane</keyword>
<keyword evidence="3" id="KW-1185">Reference proteome</keyword>
<proteinExistence type="predicted"/>
<keyword evidence="1" id="KW-0812">Transmembrane</keyword>
<sequence length="223" mass="23654">MSSEKRGWRSPLLVAGLAVLVFGGLASLFLIAPPGSRVYESRFSIALLVASVGVVVVVVAVWLLRPGSWYLGRLAALDQELSRLVGEPVQLFVGTTSFDGLDVAPEIATIRNGRRSIWRCAVGPRGVAIGRPGNVPRCVVVSDVSDEVTVEVGGPGGGPLAWRNEVTPQLLMRIVRPSGTLTITWDRLVSPSRGKSVRDVNEVAELVTQLTAVLGARSAEPPA</sequence>
<gene>
    <name evidence="2" type="ORF">NNL39_09160</name>
</gene>
<feature type="transmembrane region" description="Helical" evidence="1">
    <location>
        <begin position="12"/>
        <end position="31"/>
    </location>
</feature>
<evidence type="ECO:0000256" key="1">
    <source>
        <dbReference type="SAM" id="Phobius"/>
    </source>
</evidence>